<keyword evidence="7" id="KW-1185">Reference proteome</keyword>
<dbReference type="EMBL" id="JBBPBK010000007">
    <property type="protein sequence ID" value="KAK9282502.1"/>
    <property type="molecule type" value="Genomic_DNA"/>
</dbReference>
<organism evidence="6 7">
    <name type="scientific">Liquidambar formosana</name>
    <name type="common">Formosan gum</name>
    <dbReference type="NCBI Taxonomy" id="63359"/>
    <lineage>
        <taxon>Eukaryota</taxon>
        <taxon>Viridiplantae</taxon>
        <taxon>Streptophyta</taxon>
        <taxon>Embryophyta</taxon>
        <taxon>Tracheophyta</taxon>
        <taxon>Spermatophyta</taxon>
        <taxon>Magnoliopsida</taxon>
        <taxon>eudicotyledons</taxon>
        <taxon>Gunneridae</taxon>
        <taxon>Pentapetalae</taxon>
        <taxon>Saxifragales</taxon>
        <taxon>Altingiaceae</taxon>
        <taxon>Liquidambar</taxon>
    </lineage>
</organism>
<dbReference type="PANTHER" id="PTHR35357">
    <property type="entry name" value="OS02G0537100 PROTEIN"/>
    <property type="match status" value="1"/>
</dbReference>
<dbReference type="FunFam" id="1.20.140.40:FF:000008">
    <property type="entry name" value="Invertase/pectin methylesterase inhibitor family protein"/>
    <property type="match status" value="1"/>
</dbReference>
<dbReference type="SMART" id="SM00856">
    <property type="entry name" value="PMEI"/>
    <property type="match status" value="1"/>
</dbReference>
<evidence type="ECO:0000313" key="6">
    <source>
        <dbReference type="EMBL" id="KAK9282502.1"/>
    </source>
</evidence>
<dbReference type="GO" id="GO:0046910">
    <property type="term" value="F:pectinesterase inhibitor activity"/>
    <property type="evidence" value="ECO:0007669"/>
    <property type="project" value="UniProtKB-ARBA"/>
</dbReference>
<sequence>MKPITSFLFLLPLTVFLSLLPHLLAVDQTNSTNLIAKACENSSHKEFCVASLESSPDSQNADLPGLAFIALKLASSNATDTATHISKVLGAGNLEPLFEQALTDCSEHYLDAIEQIDDSLAALTAKAYKDVESWVDVALSDAQACEEGFKGQDGDALALTRRNRVFRQLCNNALVINKLLA</sequence>
<dbReference type="AlphaFoldDB" id="A0AAP0WXM5"/>
<comment type="similarity">
    <text evidence="3">Belongs to the PMEI family.</text>
</comment>
<dbReference type="CDD" id="cd15801">
    <property type="entry name" value="PMEI-like_1"/>
    <property type="match status" value="1"/>
</dbReference>
<dbReference type="PANTHER" id="PTHR35357:SF8">
    <property type="entry name" value="OS01G0111000 PROTEIN"/>
    <property type="match status" value="1"/>
</dbReference>
<dbReference type="Pfam" id="PF04043">
    <property type="entry name" value="PMEI"/>
    <property type="match status" value="1"/>
</dbReference>
<reference evidence="6 7" key="1">
    <citation type="journal article" date="2024" name="Plant J.">
        <title>Genome sequences and population genomics reveal climatic adaptation and genomic divergence between two closely related sweetgum species.</title>
        <authorList>
            <person name="Xu W.Q."/>
            <person name="Ren C.Q."/>
            <person name="Zhang X.Y."/>
            <person name="Comes H.P."/>
            <person name="Liu X.H."/>
            <person name="Li Y.G."/>
            <person name="Kettle C.J."/>
            <person name="Jalonen R."/>
            <person name="Gaisberger H."/>
            <person name="Ma Y.Z."/>
            <person name="Qiu Y.X."/>
        </authorList>
    </citation>
    <scope>NUCLEOTIDE SEQUENCE [LARGE SCALE GENOMIC DNA]</scope>
    <source>
        <strain evidence="6">Hangzhou</strain>
    </source>
</reference>
<dbReference type="NCBIfam" id="TIGR01614">
    <property type="entry name" value="PME_inhib"/>
    <property type="match status" value="1"/>
</dbReference>
<keyword evidence="2" id="KW-1015">Disulfide bond</keyword>
<dbReference type="SUPFAM" id="SSF101148">
    <property type="entry name" value="Plant invertase/pectin methylesterase inhibitor"/>
    <property type="match status" value="1"/>
</dbReference>
<dbReference type="InterPro" id="IPR006501">
    <property type="entry name" value="Pectinesterase_inhib_dom"/>
</dbReference>
<dbReference type="InterPro" id="IPR035513">
    <property type="entry name" value="Invertase/methylesterase_inhib"/>
</dbReference>
<protein>
    <recommendedName>
        <fullName evidence="5">Pectinesterase inhibitor domain-containing protein</fullName>
    </recommendedName>
</protein>
<dbReference type="Gene3D" id="1.20.140.40">
    <property type="entry name" value="Invertase/pectin methylesterase inhibitor family protein"/>
    <property type="match status" value="1"/>
</dbReference>
<evidence type="ECO:0000256" key="1">
    <source>
        <dbReference type="ARBA" id="ARBA00022729"/>
    </source>
</evidence>
<keyword evidence="1 4" id="KW-0732">Signal</keyword>
<accession>A0AAP0WXM5</accession>
<evidence type="ECO:0000313" key="7">
    <source>
        <dbReference type="Proteomes" id="UP001415857"/>
    </source>
</evidence>
<name>A0AAP0WXM5_LIQFO</name>
<evidence type="ECO:0000256" key="2">
    <source>
        <dbReference type="ARBA" id="ARBA00023157"/>
    </source>
</evidence>
<evidence type="ECO:0000256" key="3">
    <source>
        <dbReference type="ARBA" id="ARBA00038471"/>
    </source>
</evidence>
<feature type="domain" description="Pectinesterase inhibitor" evidence="5">
    <location>
        <begin position="30"/>
        <end position="176"/>
    </location>
</feature>
<evidence type="ECO:0000256" key="4">
    <source>
        <dbReference type="SAM" id="SignalP"/>
    </source>
</evidence>
<feature type="chain" id="PRO_5043042957" description="Pectinesterase inhibitor domain-containing protein" evidence="4">
    <location>
        <begin position="26"/>
        <end position="181"/>
    </location>
</feature>
<evidence type="ECO:0000259" key="5">
    <source>
        <dbReference type="SMART" id="SM00856"/>
    </source>
</evidence>
<feature type="signal peptide" evidence="4">
    <location>
        <begin position="1"/>
        <end position="25"/>
    </location>
</feature>
<dbReference type="Proteomes" id="UP001415857">
    <property type="component" value="Unassembled WGS sequence"/>
</dbReference>
<gene>
    <name evidence="6" type="ORF">L1049_005421</name>
</gene>
<comment type="caution">
    <text evidence="6">The sequence shown here is derived from an EMBL/GenBank/DDBJ whole genome shotgun (WGS) entry which is preliminary data.</text>
</comment>
<proteinExistence type="inferred from homology"/>